<dbReference type="KEGG" id="rarg:115744054"/>
<organism evidence="2 3">
    <name type="scientific">Rhodamnia argentea</name>
    <dbReference type="NCBI Taxonomy" id="178133"/>
    <lineage>
        <taxon>Eukaryota</taxon>
        <taxon>Viridiplantae</taxon>
        <taxon>Streptophyta</taxon>
        <taxon>Embryophyta</taxon>
        <taxon>Tracheophyta</taxon>
        <taxon>Spermatophyta</taxon>
        <taxon>Magnoliopsida</taxon>
        <taxon>eudicotyledons</taxon>
        <taxon>Gunneridae</taxon>
        <taxon>Pentapetalae</taxon>
        <taxon>rosids</taxon>
        <taxon>malvids</taxon>
        <taxon>Myrtales</taxon>
        <taxon>Myrtaceae</taxon>
        <taxon>Myrtoideae</taxon>
        <taxon>Myrteae</taxon>
        <taxon>Australasian group</taxon>
        <taxon>Rhodamnia</taxon>
    </lineage>
</organism>
<name>A0A8B8PLF1_9MYRT</name>
<dbReference type="PANTHER" id="PTHR47294">
    <property type="entry name" value="OS08G0431150 PROTEIN"/>
    <property type="match status" value="1"/>
</dbReference>
<evidence type="ECO:0000313" key="3">
    <source>
        <dbReference type="RefSeq" id="XP_030535008.2"/>
    </source>
</evidence>
<protein>
    <submittedName>
        <fullName evidence="3">Uncharacterized protein LOC115744054 isoform X1</fullName>
    </submittedName>
</protein>
<proteinExistence type="predicted"/>
<reference evidence="3" key="1">
    <citation type="submission" date="2025-08" db="UniProtKB">
        <authorList>
            <consortium name="RefSeq"/>
        </authorList>
    </citation>
    <scope>IDENTIFICATION</scope>
    <source>
        <tissue evidence="3">Leaf</tissue>
    </source>
</reference>
<gene>
    <name evidence="3" type="primary">LOC115744054</name>
</gene>
<evidence type="ECO:0000313" key="2">
    <source>
        <dbReference type="Proteomes" id="UP000827889"/>
    </source>
</evidence>
<keyword evidence="2" id="KW-1185">Reference proteome</keyword>
<evidence type="ECO:0000256" key="1">
    <source>
        <dbReference type="SAM" id="MobiDB-lite"/>
    </source>
</evidence>
<accession>A0A8B8PLF1</accession>
<dbReference type="Proteomes" id="UP000827889">
    <property type="component" value="Chromosome 6"/>
</dbReference>
<dbReference type="Gene3D" id="3.30.70.100">
    <property type="match status" value="1"/>
</dbReference>
<sequence length="138" mass="15684">MTGKFCSMVLRINIDCNGCFRKVQRALLQIRGNPSFELLERNHTRFRNVYPLLMGILITGMDTHLIEEKQCRVIVCGKFVPQDVAITLRKKTNRRVEILDVQELRHGGENEEGEGGEDAQISVPERGPVPNQKQILGL</sequence>
<dbReference type="AlphaFoldDB" id="A0A8B8PLF1"/>
<dbReference type="GeneID" id="115744054"/>
<dbReference type="PANTHER" id="PTHR47294:SF4">
    <property type="entry name" value="HEAVY METAL-ASSOCIATED ISOPRENYLATED PLANT PROTEIN 26-LIKE ISOFORM X1"/>
    <property type="match status" value="1"/>
</dbReference>
<feature type="region of interest" description="Disordered" evidence="1">
    <location>
        <begin position="105"/>
        <end position="138"/>
    </location>
</feature>
<dbReference type="RefSeq" id="XP_030535008.2">
    <property type="nucleotide sequence ID" value="XM_030679148.2"/>
</dbReference>